<dbReference type="Gene3D" id="3.20.20.80">
    <property type="entry name" value="Glycosidases"/>
    <property type="match status" value="1"/>
</dbReference>
<dbReference type="Proteomes" id="UP000263900">
    <property type="component" value="Chromosome"/>
</dbReference>
<evidence type="ECO:0008006" key="4">
    <source>
        <dbReference type="Google" id="ProtNLM"/>
    </source>
</evidence>
<dbReference type="RefSeq" id="WP_119048937.1">
    <property type="nucleotide sequence ID" value="NZ_CP032157.1"/>
</dbReference>
<sequence length="919" mass="96485">MKTILLAIMIQIAGYCLHAQTTYYWTGGITANADFNQATNWNTVLGGGGSTRTTPLTDDILIFDGANYGHPSATTATVYKLPAQTLGKLIVRNHATVTFASAATAAATALTGQAAKSGSTVTGNASTNFPTDFKPGDFVSTTVAAAQLSLVTAVGANTLTTAETGNYGNTAYYKAATLRITASQGFLIEAGAVLNVTLSNAPFAIVILPGASGLVQGSISFLPGGTQGCRLASMAAGGLLVDSGGVITNGPNVRGNVFSTNAVATNNNIIFAKGSHYIHSPWNANGAENQVPFGSTVAGPQSVIDLQPGSTITYNTAKGASLAGFKYGNVVINANITATASPSSLGDLTVGNGFIFVNNSTKAFPISGNINNNGTISAAAAASFLLCGDTLQTVGGNGAYLLSNLIAASGSSVSLAAGLQMLPADTFSTTTAIVVNGAQVLSANATANVGVTTNNFLEGPGTPRTTSFATAIQKMKMKTLRFGEGEMGDWYLWSKPPYTAPDPHAAMWGGNKWPFTDGGIFNLSDTTGKLTTTQMDLGQFLTLCKDSAIAPYLIIPIDAIMKPNAVGKYVTKQEILDNAVAMVNYVKLKGLPEVYYEIGNECYYPISGTGTSQTWTATAYANLVAELSDLMKAADSTIKIGMNGYNYPNVKWYDTLFMIAAKKADFIVVHNYFPDPGTISTAAGSWYNSYLTMTANNTDITRALTIGNTAINTLGDADDKSRLKIAVTEGGPYSPGSSDSTYPQTNTLGKGIIAADMFAAILSNPRVMHAHMWTSHWFLSAAQTNNQPYNLRNLLGGNNQITPVGYALQLLNESVTGNKVAVTDLNTANAKYKVHAFNDPVTQKTNILVINRDSTAKTIPVQFSNMTMLNKTSQEVKQLKGTSPADYAPVFSNITNVSTDAYGRMTITVPAYSVTRYSF</sequence>
<accession>A0A3B7MIP1</accession>
<evidence type="ECO:0000313" key="3">
    <source>
        <dbReference type="Proteomes" id="UP000263900"/>
    </source>
</evidence>
<dbReference type="PANTHER" id="PTHR43576">
    <property type="entry name" value="ALPHA-L-ARABINOFURANOSIDASE C-RELATED"/>
    <property type="match status" value="1"/>
</dbReference>
<organism evidence="2 3">
    <name type="scientific">Paraflavitalea soli</name>
    <dbReference type="NCBI Taxonomy" id="2315862"/>
    <lineage>
        <taxon>Bacteria</taxon>
        <taxon>Pseudomonadati</taxon>
        <taxon>Bacteroidota</taxon>
        <taxon>Chitinophagia</taxon>
        <taxon>Chitinophagales</taxon>
        <taxon>Chitinophagaceae</taxon>
        <taxon>Paraflavitalea</taxon>
    </lineage>
</organism>
<keyword evidence="1" id="KW-0732">Signal</keyword>
<proteinExistence type="predicted"/>
<feature type="signal peptide" evidence="1">
    <location>
        <begin position="1"/>
        <end position="19"/>
    </location>
</feature>
<dbReference type="InterPro" id="IPR017853">
    <property type="entry name" value="GH"/>
</dbReference>
<name>A0A3B7MIP1_9BACT</name>
<protein>
    <recommendedName>
        <fullName evidence="4">Alpha-L-arabinofuranosidase C-terminal domain-containing protein</fullName>
    </recommendedName>
</protein>
<dbReference type="GO" id="GO:0000272">
    <property type="term" value="P:polysaccharide catabolic process"/>
    <property type="evidence" value="ECO:0007669"/>
    <property type="project" value="TreeGrafter"/>
</dbReference>
<feature type="chain" id="PRO_5017602332" description="Alpha-L-arabinofuranosidase C-terminal domain-containing protein" evidence="1">
    <location>
        <begin position="20"/>
        <end position="919"/>
    </location>
</feature>
<gene>
    <name evidence="2" type="ORF">D3H65_03545</name>
</gene>
<dbReference type="EMBL" id="CP032157">
    <property type="protein sequence ID" value="AXY73099.1"/>
    <property type="molecule type" value="Genomic_DNA"/>
</dbReference>
<keyword evidence="3" id="KW-1185">Reference proteome</keyword>
<dbReference type="SUPFAM" id="SSF51445">
    <property type="entry name" value="(Trans)glycosidases"/>
    <property type="match status" value="1"/>
</dbReference>
<evidence type="ECO:0000313" key="2">
    <source>
        <dbReference type="EMBL" id="AXY73099.1"/>
    </source>
</evidence>
<evidence type="ECO:0000256" key="1">
    <source>
        <dbReference type="SAM" id="SignalP"/>
    </source>
</evidence>
<reference evidence="2 3" key="1">
    <citation type="submission" date="2018-09" db="EMBL/GenBank/DDBJ databases">
        <title>Genome sequencing of strain 6GH32-13.</title>
        <authorList>
            <person name="Weon H.-Y."/>
            <person name="Heo J."/>
            <person name="Kwon S.-W."/>
        </authorList>
    </citation>
    <scope>NUCLEOTIDE SEQUENCE [LARGE SCALE GENOMIC DNA]</scope>
    <source>
        <strain evidence="2 3">5GH32-13</strain>
    </source>
</reference>
<dbReference type="OrthoDB" id="9758333at2"/>
<dbReference type="AlphaFoldDB" id="A0A3B7MIP1"/>
<dbReference type="KEGG" id="pseg:D3H65_03545"/>
<dbReference type="PANTHER" id="PTHR43576:SF3">
    <property type="entry name" value="ALPHA-L-ARABINOFURANOSIDASE C"/>
    <property type="match status" value="1"/>
</dbReference>